<gene>
    <name evidence="2" type="ORF">NP493_554g01108</name>
</gene>
<dbReference type="SUPFAM" id="SSF53167">
    <property type="entry name" value="Purine and uridine phosphorylases"/>
    <property type="match status" value="1"/>
</dbReference>
<name>A0AAD9NRM9_RIDPI</name>
<dbReference type="PANTHER" id="PTHR47705:SF1">
    <property type="entry name" value="PNP_UDP_1 DOMAIN-CONTAINING PROTEIN"/>
    <property type="match status" value="1"/>
</dbReference>
<dbReference type="PANTHER" id="PTHR47705">
    <property type="entry name" value="AGAP000321-PA"/>
    <property type="match status" value="1"/>
</dbReference>
<evidence type="ECO:0000313" key="2">
    <source>
        <dbReference type="EMBL" id="KAK2178208.1"/>
    </source>
</evidence>
<dbReference type="EMBL" id="JAODUO010000554">
    <property type="protein sequence ID" value="KAK2178208.1"/>
    <property type="molecule type" value="Genomic_DNA"/>
</dbReference>
<proteinExistence type="predicted"/>
<evidence type="ECO:0000313" key="3">
    <source>
        <dbReference type="Proteomes" id="UP001209878"/>
    </source>
</evidence>
<dbReference type="GO" id="GO:0003824">
    <property type="term" value="F:catalytic activity"/>
    <property type="evidence" value="ECO:0007669"/>
    <property type="project" value="InterPro"/>
</dbReference>
<organism evidence="2 3">
    <name type="scientific">Ridgeia piscesae</name>
    <name type="common">Tubeworm</name>
    <dbReference type="NCBI Taxonomy" id="27915"/>
    <lineage>
        <taxon>Eukaryota</taxon>
        <taxon>Metazoa</taxon>
        <taxon>Spiralia</taxon>
        <taxon>Lophotrochozoa</taxon>
        <taxon>Annelida</taxon>
        <taxon>Polychaeta</taxon>
        <taxon>Sedentaria</taxon>
        <taxon>Canalipalpata</taxon>
        <taxon>Sabellida</taxon>
        <taxon>Siboglinidae</taxon>
        <taxon>Ridgeia</taxon>
    </lineage>
</organism>
<protein>
    <recommendedName>
        <fullName evidence="4">Nucleoside phosphorylase domain-containing protein</fullName>
    </recommendedName>
</protein>
<dbReference type="InterPro" id="IPR035994">
    <property type="entry name" value="Nucleoside_phosphorylase_sf"/>
</dbReference>
<feature type="region of interest" description="Disordered" evidence="1">
    <location>
        <begin position="144"/>
        <end position="163"/>
    </location>
</feature>
<sequence length="572" mass="64631">MTPTKSGKVTSIKFEKVKRAQIDESRVAHKAGGQHTGLVINKQTAGDTKDYGRPDIQLEFKCFLVDNKTGHHIPESRILKFWFVPNTDYLDKVTGAYEFFKELVKPDNFPRDYVGFIKKVMKQMQQPKYSMMKKIDVDLSPLEPTEAGPPMSPGGNFRTASGLKKEDTRPKNVIVQERLLLTLESAYPNVMPVDYLTDLTAAEQTMVQEQLQVLKGRDLIREMEPGKWVRNVKDDKTEVKVVKQMPIQTSGSRPTVAIITSKYYEKLAVDAMMTEKTTFVKYKTEGESNVYTIGYIGKHKVVSTKLPAIGTQMREQIAAGSTTTRLLGTFSDVEHVFLVGVGGGVPHYTDFYKDVHLGDVIVSSPNDKGYLYVYCDSVEHDHERGTLQYKLKSWAPHDMIIQTIVDKLWEQHKDNVQFAPWEDYIADGQQQLQGQEVDFVRPPSDTDKLYMNIGGNDVIEVGHPRAPEEISWYREGTPVVRRGAIASGKPIVRDDHLRGEFATQHGCIMYDTEFDQVLESIVGNRKESFAFIRGVVDYLDGTKNKEWQPYSSLVAAAFMKAVIENLPAPDNA</sequence>
<keyword evidence="3" id="KW-1185">Reference proteome</keyword>
<dbReference type="Gene3D" id="3.40.50.1580">
    <property type="entry name" value="Nucleoside phosphorylase domain"/>
    <property type="match status" value="1"/>
</dbReference>
<evidence type="ECO:0000256" key="1">
    <source>
        <dbReference type="SAM" id="MobiDB-lite"/>
    </source>
</evidence>
<accession>A0AAD9NRM9</accession>
<dbReference type="AlphaFoldDB" id="A0AAD9NRM9"/>
<reference evidence="2" key="1">
    <citation type="journal article" date="2023" name="Mol. Biol. Evol.">
        <title>Third-Generation Sequencing Reveals the Adaptive Role of the Epigenome in Three Deep-Sea Polychaetes.</title>
        <authorList>
            <person name="Perez M."/>
            <person name="Aroh O."/>
            <person name="Sun Y."/>
            <person name="Lan Y."/>
            <person name="Juniper S.K."/>
            <person name="Young C.R."/>
            <person name="Angers B."/>
            <person name="Qian P.Y."/>
        </authorList>
    </citation>
    <scope>NUCLEOTIDE SEQUENCE</scope>
    <source>
        <strain evidence="2">R07B-5</strain>
    </source>
</reference>
<dbReference type="GO" id="GO:0009116">
    <property type="term" value="P:nucleoside metabolic process"/>
    <property type="evidence" value="ECO:0007669"/>
    <property type="project" value="InterPro"/>
</dbReference>
<dbReference type="Proteomes" id="UP001209878">
    <property type="component" value="Unassembled WGS sequence"/>
</dbReference>
<comment type="caution">
    <text evidence="2">The sequence shown here is derived from an EMBL/GenBank/DDBJ whole genome shotgun (WGS) entry which is preliminary data.</text>
</comment>
<evidence type="ECO:0008006" key="4">
    <source>
        <dbReference type="Google" id="ProtNLM"/>
    </source>
</evidence>